<organism evidence="2">
    <name type="scientific">hydrothermal vent metagenome</name>
    <dbReference type="NCBI Taxonomy" id="652676"/>
    <lineage>
        <taxon>unclassified sequences</taxon>
        <taxon>metagenomes</taxon>
        <taxon>ecological metagenomes</taxon>
    </lineage>
</organism>
<dbReference type="Pfam" id="PF13550">
    <property type="entry name" value="Phage-tail_3"/>
    <property type="match status" value="1"/>
</dbReference>
<dbReference type="AlphaFoldDB" id="A0A3B1CEY8"/>
<feature type="domain" description="Tip attachment protein J" evidence="1">
    <location>
        <begin position="705"/>
        <end position="837"/>
    </location>
</feature>
<name>A0A3B1CEY8_9ZZZZ</name>
<reference evidence="2" key="1">
    <citation type="submission" date="2018-06" db="EMBL/GenBank/DDBJ databases">
        <authorList>
            <person name="Zhirakovskaya E."/>
        </authorList>
    </citation>
    <scope>NUCLEOTIDE SEQUENCE</scope>
</reference>
<dbReference type="InterPro" id="IPR032876">
    <property type="entry name" value="J_dom"/>
</dbReference>
<evidence type="ECO:0000259" key="1">
    <source>
        <dbReference type="Pfam" id="PF13550"/>
    </source>
</evidence>
<accession>A0A3B1CEY8</accession>
<protein>
    <recommendedName>
        <fullName evidence="1">Tip attachment protein J domain-containing protein</fullName>
    </recommendedName>
</protein>
<evidence type="ECO:0000313" key="2">
    <source>
        <dbReference type="EMBL" id="VAX15357.1"/>
    </source>
</evidence>
<dbReference type="EMBL" id="UOGA01000035">
    <property type="protein sequence ID" value="VAX15357.1"/>
    <property type="molecule type" value="Genomic_DNA"/>
</dbReference>
<proteinExistence type="predicted"/>
<sequence length="883" mass="96751">MKTFSAALDSALQSTVKQPVWLLKLDLVSTSGDTTLYLADQPITLWGQSWKPLVTQWGVIDRFFDPSEYETKVSDVTVELDNRPQALGSGMKSLSWYFRKYDLSASTATFYMWLNNAGLTEPSGNDLNDLLPILSGTPELSTEITPAICPLDIVTKEGEWADDDCPWGALLNGRYTRYQWGALPEKQIGDFKPMVFGANVLCEGTALTAPERVGEVTGPDELFDPALGAEVIVVSFPKSGDNNEANPYPAPCDMYIGDWRFTIKAAPTQRNDLSWEYRIDSQVANGKYYVPTPLKGTSPLFSPATELLWPKSNDTNEGPFASDEPARGAPYQFFHGVADTGNSRDGYNPGRAGSFIDRVYVNGAEVNSSDMKKDDSFGIVWLRGERGAMEGKVGNPEFLNIKYTAVDNTFTSGDTWLRPTQLTANYPYGFQAGLNPCILGDFAIPASGGGAPASSRLGLKNSINYPHLGARVAAVRFVMKYTGLEYSTGTFNLELFGNQYSFNITELDSGSGIASQGFWVVKNQRGVEYEIWENNDGFPYTATSPDPRFWDMYELSKDVTTDALNHLKTYGGFADSMKAWVSGTAWPFTNSLIVLTAELEIQFEPVETTLKGPRVTALIGNSSSKAGEILSSIIPSNDVGSGFDDSSLPDLKYRIDKQQSICRFVRTVTRESNTELKKNFSTGKYDLVKKSDSRDNFNPAPPTGGVANINQDNMLADGNGLPMIQRLRSAPEAVVNEVTVRYIDEDGENRSVTIANSGSVDTYGVKRYVEDLGAAMTREAAEDRALDILNANAELNDYYMMSFPLGSAIALEPNDILQVTADMDELTNTKMRVVSVEVDPGHLAFGKVASITVNAQRYSKARRGFGQIPLGQGPFGSGQILEN</sequence>
<gene>
    <name evidence="2" type="ORF">MNBD_NITROSPINAE04-1960</name>
</gene>